<dbReference type="Pfam" id="PF00069">
    <property type="entry name" value="Pkinase"/>
    <property type="match status" value="1"/>
</dbReference>
<proteinExistence type="predicted"/>
<dbReference type="InterPro" id="IPR011009">
    <property type="entry name" value="Kinase-like_dom_sf"/>
</dbReference>
<evidence type="ECO:0000256" key="3">
    <source>
        <dbReference type="ARBA" id="ARBA00022777"/>
    </source>
</evidence>
<feature type="region of interest" description="Disordered" evidence="5">
    <location>
        <begin position="256"/>
        <end position="346"/>
    </location>
</feature>
<dbReference type="Proteomes" id="UP000323505">
    <property type="component" value="Unassembled WGS sequence"/>
</dbReference>
<evidence type="ECO:0000313" key="7">
    <source>
        <dbReference type="EMBL" id="TYK51162.1"/>
    </source>
</evidence>
<evidence type="ECO:0000256" key="2">
    <source>
        <dbReference type="ARBA" id="ARBA00022741"/>
    </source>
</evidence>
<evidence type="ECO:0000313" key="8">
    <source>
        <dbReference type="Proteomes" id="UP000323505"/>
    </source>
</evidence>
<dbReference type="PANTHER" id="PTHR43289:SF34">
    <property type="entry name" value="SERINE_THREONINE-PROTEIN KINASE YBDM-RELATED"/>
    <property type="match status" value="1"/>
</dbReference>
<keyword evidence="2" id="KW-0547">Nucleotide-binding</keyword>
<keyword evidence="4" id="KW-0067">ATP-binding</keyword>
<dbReference type="PANTHER" id="PTHR43289">
    <property type="entry name" value="MITOGEN-ACTIVATED PROTEIN KINASE KINASE KINASE 20-RELATED"/>
    <property type="match status" value="1"/>
</dbReference>
<dbReference type="GO" id="GO:0004674">
    <property type="term" value="F:protein serine/threonine kinase activity"/>
    <property type="evidence" value="ECO:0007669"/>
    <property type="project" value="TreeGrafter"/>
</dbReference>
<feature type="domain" description="Protein kinase" evidence="6">
    <location>
        <begin position="1"/>
        <end position="238"/>
    </location>
</feature>
<dbReference type="SMART" id="SM00220">
    <property type="entry name" value="S_TKc"/>
    <property type="match status" value="1"/>
</dbReference>
<evidence type="ECO:0000256" key="4">
    <source>
        <dbReference type="ARBA" id="ARBA00022840"/>
    </source>
</evidence>
<keyword evidence="3 7" id="KW-0418">Kinase</keyword>
<dbReference type="PROSITE" id="PS50011">
    <property type="entry name" value="PROTEIN_KINASE_DOM"/>
    <property type="match status" value="1"/>
</dbReference>
<dbReference type="Gene3D" id="3.30.200.20">
    <property type="entry name" value="Phosphorylase Kinase, domain 1"/>
    <property type="match status" value="1"/>
</dbReference>
<dbReference type="PROSITE" id="PS00108">
    <property type="entry name" value="PROTEIN_KINASE_ST"/>
    <property type="match status" value="1"/>
</dbReference>
<organism evidence="7 8">
    <name type="scientific">Actinomadura decatromicini</name>
    <dbReference type="NCBI Taxonomy" id="2604572"/>
    <lineage>
        <taxon>Bacteria</taxon>
        <taxon>Bacillati</taxon>
        <taxon>Actinomycetota</taxon>
        <taxon>Actinomycetes</taxon>
        <taxon>Streptosporangiales</taxon>
        <taxon>Thermomonosporaceae</taxon>
        <taxon>Actinomadura</taxon>
    </lineage>
</organism>
<comment type="caution">
    <text evidence="7">The sequence shown here is derived from an EMBL/GenBank/DDBJ whole genome shotgun (WGS) entry which is preliminary data.</text>
</comment>
<dbReference type="GO" id="GO:0005524">
    <property type="term" value="F:ATP binding"/>
    <property type="evidence" value="ECO:0007669"/>
    <property type="project" value="UniProtKB-KW"/>
</dbReference>
<evidence type="ECO:0000259" key="6">
    <source>
        <dbReference type="PROSITE" id="PS50011"/>
    </source>
</evidence>
<reference evidence="7 8" key="1">
    <citation type="submission" date="2019-08" db="EMBL/GenBank/DDBJ databases">
        <title>Actinomadura sp. nov. CYP1-5 isolated from mountain soil.</title>
        <authorList>
            <person name="Songsumanus A."/>
            <person name="Kuncharoen N."/>
            <person name="Kudo T."/>
            <person name="Yuki M."/>
            <person name="Igarashi Y."/>
            <person name="Tanasupawat S."/>
        </authorList>
    </citation>
    <scope>NUCLEOTIDE SEQUENCE [LARGE SCALE GENOMIC DNA]</scope>
    <source>
        <strain evidence="7 8">CYP1-5</strain>
    </source>
</reference>
<evidence type="ECO:0000256" key="5">
    <source>
        <dbReference type="SAM" id="MobiDB-lite"/>
    </source>
</evidence>
<dbReference type="Gene3D" id="1.10.510.10">
    <property type="entry name" value="Transferase(Phosphotransferase) domain 1"/>
    <property type="match status" value="1"/>
</dbReference>
<evidence type="ECO:0000256" key="1">
    <source>
        <dbReference type="ARBA" id="ARBA00022679"/>
    </source>
</evidence>
<dbReference type="EMBL" id="VSRQ01000002">
    <property type="protein sequence ID" value="TYK51162.1"/>
    <property type="molecule type" value="Genomic_DNA"/>
</dbReference>
<dbReference type="InterPro" id="IPR000719">
    <property type="entry name" value="Prot_kinase_dom"/>
</dbReference>
<dbReference type="InterPro" id="IPR008271">
    <property type="entry name" value="Ser/Thr_kinase_AS"/>
</dbReference>
<feature type="compositionally biased region" description="Basic and acidic residues" evidence="5">
    <location>
        <begin position="299"/>
        <end position="313"/>
    </location>
</feature>
<keyword evidence="8" id="KW-1185">Reference proteome</keyword>
<name>A0A5D3FT15_9ACTN</name>
<sequence>MGEVFFGLTPGGRPVAVKLIHQVHATNPEFRRRFRSEIEAARKVNGLHTAGVVDADPAADPPWMVTAFIAGPSLERALAEHGPFPDATLRVLGAGIAEALEAIHEAGLIHRDLKPSNILLGADGPRVIDFGIARATDASQATAMAGTPGFMSPEILTGESLTPAADIFAFGLVLAHAAGVRPFGEGPQPALSYRIVHQEPSLAGLEHGLGEIIGRCLAKSPTARPTPAQLLQELAPSILGGSWLPAPVQTMIDQQAPKMPSEMPRNSADAVAGSPALASPAPVVPERVVEAGSPNPGHAEPRKSPPARAESRKSPSARPRKPAPKNPQRARGTAGPPVAQRPQSGQGKEWRFRVLSLLAIVVLVPSLAMLVLGAAEGVQQVQGGCSLFAARANAAEAAGPTAPPLAACAESNSAAEILLGVLGLGIGVSLAVGARNRRQP</sequence>
<gene>
    <name evidence="7" type="ORF">FXF68_12100</name>
</gene>
<protein>
    <submittedName>
        <fullName evidence="7">Protein kinase</fullName>
    </submittedName>
</protein>
<feature type="compositionally biased region" description="Low complexity" evidence="5">
    <location>
        <begin position="270"/>
        <end position="286"/>
    </location>
</feature>
<dbReference type="CDD" id="cd14014">
    <property type="entry name" value="STKc_PknB_like"/>
    <property type="match status" value="1"/>
</dbReference>
<dbReference type="AlphaFoldDB" id="A0A5D3FT15"/>
<keyword evidence="1" id="KW-0808">Transferase</keyword>
<dbReference type="SUPFAM" id="SSF56112">
    <property type="entry name" value="Protein kinase-like (PK-like)"/>
    <property type="match status" value="1"/>
</dbReference>
<accession>A0A5D3FT15</accession>